<dbReference type="InterPro" id="IPR036412">
    <property type="entry name" value="HAD-like_sf"/>
</dbReference>
<dbReference type="InterPro" id="IPR022565">
    <property type="entry name" value="DUF2608"/>
</dbReference>
<evidence type="ECO:0000313" key="3">
    <source>
        <dbReference type="Proteomes" id="UP000054600"/>
    </source>
</evidence>
<dbReference type="RefSeq" id="WP_018576738.1">
    <property type="nucleotide sequence ID" value="NZ_KB892391.1"/>
</dbReference>
<organism evidence="2 3">
    <name type="scientific">Legionella shakespearei DSM 23087</name>
    <dbReference type="NCBI Taxonomy" id="1122169"/>
    <lineage>
        <taxon>Bacteria</taxon>
        <taxon>Pseudomonadati</taxon>
        <taxon>Pseudomonadota</taxon>
        <taxon>Gammaproteobacteria</taxon>
        <taxon>Legionellales</taxon>
        <taxon>Legionellaceae</taxon>
        <taxon>Legionella</taxon>
    </lineage>
</organism>
<protein>
    <submittedName>
        <fullName evidence="2">Uncharacterized protein</fullName>
    </submittedName>
</protein>
<reference evidence="2 3" key="1">
    <citation type="submission" date="2015-11" db="EMBL/GenBank/DDBJ databases">
        <title>Genomic analysis of 38 Legionella species identifies large and diverse effector repertoires.</title>
        <authorList>
            <person name="Burstein D."/>
            <person name="Amaro F."/>
            <person name="Zusman T."/>
            <person name="Lifshitz Z."/>
            <person name="Cohen O."/>
            <person name="Gilbert J.A."/>
            <person name="Pupko T."/>
            <person name="Shuman H.A."/>
            <person name="Segal G."/>
        </authorList>
    </citation>
    <scope>NUCLEOTIDE SEQUENCE [LARGE SCALE GENOMIC DNA]</scope>
    <source>
        <strain evidence="2 3">ATCC 49655</strain>
    </source>
</reference>
<dbReference type="OrthoDB" id="6191875at2"/>
<dbReference type="Pfam" id="PF11019">
    <property type="entry name" value="DUF2608"/>
    <property type="match status" value="1"/>
</dbReference>
<dbReference type="Proteomes" id="UP000054600">
    <property type="component" value="Unassembled WGS sequence"/>
</dbReference>
<accession>A0A0W0YLX7</accession>
<dbReference type="SUPFAM" id="SSF56784">
    <property type="entry name" value="HAD-like"/>
    <property type="match status" value="1"/>
</dbReference>
<dbReference type="EMBL" id="LNYW01000066">
    <property type="protein sequence ID" value="KTD57695.1"/>
    <property type="molecule type" value="Genomic_DNA"/>
</dbReference>
<keyword evidence="3" id="KW-1185">Reference proteome</keyword>
<dbReference type="AlphaFoldDB" id="A0A0W0YLX7"/>
<evidence type="ECO:0000313" key="2">
    <source>
        <dbReference type="EMBL" id="KTD57695.1"/>
    </source>
</evidence>
<dbReference type="PATRIC" id="fig|1122169.6.peg.2927"/>
<keyword evidence="1" id="KW-0732">Signal</keyword>
<sequence length="281" mass="31318">MLGRGLFALKRGAQSAAVNTDKIRCTVEKSTNIKHILSTAKPGSLAILDIDDTIGRVGQSIGLDAWFRYRMQQYALEGHTESQALLNAIALYNRVQKATTHMVCVDPDNDIAELIQQLKDRGVKVIGLTARNHELTDKTIELLHTLGVTFSDDVLKDGVFLLNDKLVEIKNGIIFSDGSNKGLCLEQAVENKYFLTDFTSFVDVSFTDDSAKNCEHVALSLAKLGYPNAMVWHYTFAEEYLPFTNEAKTIAAIQESNLRDYKFLFTDDEAREQIGTGNYPI</sequence>
<gene>
    <name evidence="2" type="ORF">Lsha_2536</name>
</gene>
<name>A0A0W0YLX7_9GAMM</name>
<evidence type="ECO:0000256" key="1">
    <source>
        <dbReference type="ARBA" id="ARBA00022729"/>
    </source>
</evidence>
<dbReference type="Gene3D" id="3.40.50.1000">
    <property type="entry name" value="HAD superfamily/HAD-like"/>
    <property type="match status" value="1"/>
</dbReference>
<dbReference type="STRING" id="1122169.Lsha_2536"/>
<dbReference type="eggNOG" id="COG0546">
    <property type="taxonomic scope" value="Bacteria"/>
</dbReference>
<dbReference type="InterPro" id="IPR023214">
    <property type="entry name" value="HAD_sf"/>
</dbReference>
<proteinExistence type="predicted"/>
<comment type="caution">
    <text evidence="2">The sequence shown here is derived from an EMBL/GenBank/DDBJ whole genome shotgun (WGS) entry which is preliminary data.</text>
</comment>